<protein>
    <recommendedName>
        <fullName evidence="3">Retrotransposon gag domain-containing protein</fullName>
    </recommendedName>
</protein>
<sequence>MKGENLKGYLVKFNNAMVQVNDPDQKFVQQYHGPAFQKGLRARQFSDSLTLRRPSNMEEIRTRTKLMSKRIWLTISRQNINPWHPSNSWAWVPMRMGTLLTLGTSCQCSGKLLAVIANKRLSDA</sequence>
<evidence type="ECO:0000313" key="1">
    <source>
        <dbReference type="EMBL" id="RDX91803.1"/>
    </source>
</evidence>
<keyword evidence="2" id="KW-1185">Reference proteome</keyword>
<comment type="caution">
    <text evidence="1">The sequence shown here is derived from an EMBL/GenBank/DDBJ whole genome shotgun (WGS) entry which is preliminary data.</text>
</comment>
<dbReference type="AlphaFoldDB" id="A0A371GN74"/>
<accession>A0A371GN74</accession>
<name>A0A371GN74_MUCPR</name>
<organism evidence="1 2">
    <name type="scientific">Mucuna pruriens</name>
    <name type="common">Velvet bean</name>
    <name type="synonym">Dolichos pruriens</name>
    <dbReference type="NCBI Taxonomy" id="157652"/>
    <lineage>
        <taxon>Eukaryota</taxon>
        <taxon>Viridiplantae</taxon>
        <taxon>Streptophyta</taxon>
        <taxon>Embryophyta</taxon>
        <taxon>Tracheophyta</taxon>
        <taxon>Spermatophyta</taxon>
        <taxon>Magnoliopsida</taxon>
        <taxon>eudicotyledons</taxon>
        <taxon>Gunneridae</taxon>
        <taxon>Pentapetalae</taxon>
        <taxon>rosids</taxon>
        <taxon>fabids</taxon>
        <taxon>Fabales</taxon>
        <taxon>Fabaceae</taxon>
        <taxon>Papilionoideae</taxon>
        <taxon>50 kb inversion clade</taxon>
        <taxon>NPAAA clade</taxon>
        <taxon>indigoferoid/millettioid clade</taxon>
        <taxon>Phaseoleae</taxon>
        <taxon>Mucuna</taxon>
    </lineage>
</organism>
<evidence type="ECO:0000313" key="2">
    <source>
        <dbReference type="Proteomes" id="UP000257109"/>
    </source>
</evidence>
<dbReference type="OrthoDB" id="1752139at2759"/>
<reference evidence="1" key="1">
    <citation type="submission" date="2018-05" db="EMBL/GenBank/DDBJ databases">
        <title>Draft genome of Mucuna pruriens seed.</title>
        <authorList>
            <person name="Nnadi N.E."/>
            <person name="Vos R."/>
            <person name="Hasami M.H."/>
            <person name="Devisetty U.K."/>
            <person name="Aguiy J.C."/>
        </authorList>
    </citation>
    <scope>NUCLEOTIDE SEQUENCE [LARGE SCALE GENOMIC DNA]</scope>
    <source>
        <strain evidence="1">JCA_2017</strain>
    </source>
</reference>
<gene>
    <name evidence="1" type="ORF">CR513_26160</name>
</gene>
<evidence type="ECO:0008006" key="3">
    <source>
        <dbReference type="Google" id="ProtNLM"/>
    </source>
</evidence>
<dbReference type="EMBL" id="QJKJ01005030">
    <property type="protein sequence ID" value="RDX91803.1"/>
    <property type="molecule type" value="Genomic_DNA"/>
</dbReference>
<proteinExistence type="predicted"/>
<feature type="non-terminal residue" evidence="1">
    <location>
        <position position="1"/>
    </location>
</feature>
<dbReference type="Proteomes" id="UP000257109">
    <property type="component" value="Unassembled WGS sequence"/>
</dbReference>